<evidence type="ECO:0000313" key="2">
    <source>
        <dbReference type="Proteomes" id="UP000434172"/>
    </source>
</evidence>
<reference evidence="1 2" key="1">
    <citation type="submission" date="2019-12" db="EMBL/GenBank/DDBJ databases">
        <title>A genome sequence resource for the geographically widespread anthracnose pathogen Colletotrichum asianum.</title>
        <authorList>
            <person name="Meng Y."/>
        </authorList>
    </citation>
    <scope>NUCLEOTIDE SEQUENCE [LARGE SCALE GENOMIC DNA]</scope>
    <source>
        <strain evidence="1 2">ICMP 18580</strain>
    </source>
</reference>
<keyword evidence="2" id="KW-1185">Reference proteome</keyword>
<name>A0A8H3W1F9_9PEZI</name>
<protein>
    <submittedName>
        <fullName evidence="1">Uncharacterized protein</fullName>
    </submittedName>
</protein>
<proteinExistence type="predicted"/>
<evidence type="ECO:0000313" key="1">
    <source>
        <dbReference type="EMBL" id="KAF0318149.1"/>
    </source>
</evidence>
<dbReference type="EMBL" id="WOWK01000115">
    <property type="protein sequence ID" value="KAF0318149.1"/>
    <property type="molecule type" value="Genomic_DNA"/>
</dbReference>
<comment type="caution">
    <text evidence="1">The sequence shown here is derived from an EMBL/GenBank/DDBJ whole genome shotgun (WGS) entry which is preliminary data.</text>
</comment>
<sequence length="159" mass="17809">MSCCLVLHLRNKGQHQTEPPWSDPNGSRSEVLATVNADYATPTKFPEQRDFLVTSIMIFSYLEITMSSANTPLHNPQTPVPPQKLFSTRPAPWLEVGYRSSSDAANCRRHDERIARSSLSGGTSPYSRFSATKQLPYREWPTCRQICFLSPAADPSSPH</sequence>
<accession>A0A8H3W1F9</accession>
<dbReference type="AlphaFoldDB" id="A0A8H3W1F9"/>
<organism evidence="1 2">
    <name type="scientific">Colletotrichum asianum</name>
    <dbReference type="NCBI Taxonomy" id="702518"/>
    <lineage>
        <taxon>Eukaryota</taxon>
        <taxon>Fungi</taxon>
        <taxon>Dikarya</taxon>
        <taxon>Ascomycota</taxon>
        <taxon>Pezizomycotina</taxon>
        <taxon>Sordariomycetes</taxon>
        <taxon>Hypocreomycetidae</taxon>
        <taxon>Glomerellales</taxon>
        <taxon>Glomerellaceae</taxon>
        <taxon>Colletotrichum</taxon>
        <taxon>Colletotrichum gloeosporioides species complex</taxon>
    </lineage>
</organism>
<gene>
    <name evidence="1" type="ORF">GQ607_014650</name>
</gene>
<dbReference type="Proteomes" id="UP000434172">
    <property type="component" value="Unassembled WGS sequence"/>
</dbReference>